<comment type="caution">
    <text evidence="2">The sequence shown here is derived from an EMBL/GenBank/DDBJ whole genome shotgun (WGS) entry which is preliminary data.</text>
</comment>
<protein>
    <submittedName>
        <fullName evidence="2">Uncharacterized protein</fullName>
    </submittedName>
</protein>
<reference evidence="2 3" key="1">
    <citation type="submission" date="2017-08" db="EMBL/GenBank/DDBJ databases">
        <title>Capnocytophaga canis 17-158 assembly.</title>
        <authorList>
            <person name="Gulvik C.A."/>
        </authorList>
    </citation>
    <scope>NUCLEOTIDE SEQUENCE [LARGE SCALE GENOMIC DNA]</scope>
    <source>
        <strain evidence="2 3">17-158</strain>
    </source>
</reference>
<proteinExistence type="predicted"/>
<evidence type="ECO:0000256" key="1">
    <source>
        <dbReference type="SAM" id="Phobius"/>
    </source>
</evidence>
<evidence type="ECO:0000313" key="2">
    <source>
        <dbReference type="EMBL" id="RIY35150.1"/>
    </source>
</evidence>
<organism evidence="2 3">
    <name type="scientific">Capnocytophaga canis</name>
    <dbReference type="NCBI Taxonomy" id="1848903"/>
    <lineage>
        <taxon>Bacteria</taxon>
        <taxon>Pseudomonadati</taxon>
        <taxon>Bacteroidota</taxon>
        <taxon>Flavobacteriia</taxon>
        <taxon>Flavobacteriales</taxon>
        <taxon>Flavobacteriaceae</taxon>
        <taxon>Capnocytophaga</taxon>
    </lineage>
</organism>
<keyword evidence="1" id="KW-1133">Transmembrane helix</keyword>
<sequence>MKQATKYILKAIHIEIILTLITFFIVNILMGGGVGNIPTILIIYVISVMPCIGLAYLVGQKINYSKIEEGVRFFFGIILIFVLLTISFSLGGLISYLIYEFKLLSYSEWLNIAVTFYLFGGLQTLCVGMWLGYKLSGLKS</sequence>
<gene>
    <name evidence="2" type="ORF">CKY20_11230</name>
</gene>
<dbReference type="Proteomes" id="UP000265497">
    <property type="component" value="Unassembled WGS sequence"/>
</dbReference>
<name>A0A3A1YDA3_9FLAO</name>
<feature type="transmembrane region" description="Helical" evidence="1">
    <location>
        <begin position="71"/>
        <end position="98"/>
    </location>
</feature>
<dbReference type="EMBL" id="NSDI01000023">
    <property type="protein sequence ID" value="RIY35150.1"/>
    <property type="molecule type" value="Genomic_DNA"/>
</dbReference>
<keyword evidence="1" id="KW-0812">Transmembrane</keyword>
<dbReference type="AlphaFoldDB" id="A0A3A1YDA3"/>
<dbReference type="RefSeq" id="WP_119653146.1">
    <property type="nucleotide sequence ID" value="NZ_NSDI01000023.1"/>
</dbReference>
<feature type="transmembrane region" description="Helical" evidence="1">
    <location>
        <begin position="12"/>
        <end position="31"/>
    </location>
</feature>
<evidence type="ECO:0000313" key="3">
    <source>
        <dbReference type="Proteomes" id="UP000265497"/>
    </source>
</evidence>
<accession>A0A3A1YDA3</accession>
<feature type="transmembrane region" description="Helical" evidence="1">
    <location>
        <begin position="110"/>
        <end position="133"/>
    </location>
</feature>
<keyword evidence="1" id="KW-0472">Membrane</keyword>
<feature type="transmembrane region" description="Helical" evidence="1">
    <location>
        <begin position="37"/>
        <end position="59"/>
    </location>
</feature>